<dbReference type="STRING" id="1565605.PG1C_02125"/>
<evidence type="ECO:0000256" key="2">
    <source>
        <dbReference type="ARBA" id="ARBA00022695"/>
    </source>
</evidence>
<accession>A0A0C5JJU3</accession>
<protein>
    <submittedName>
        <fullName evidence="4">Mannose-1-phosphate guanylyltransferase</fullName>
    </submittedName>
</protein>
<dbReference type="Pfam" id="PF00483">
    <property type="entry name" value="NTP_transferase"/>
    <property type="match status" value="1"/>
</dbReference>
<dbReference type="Proteomes" id="UP000061603">
    <property type="component" value="Chromosome"/>
</dbReference>
<organism evidence="4 5">
    <name type="scientific">Rugosibacter aromaticivorans</name>
    <dbReference type="NCBI Taxonomy" id="1565605"/>
    <lineage>
        <taxon>Bacteria</taxon>
        <taxon>Pseudomonadati</taxon>
        <taxon>Pseudomonadota</taxon>
        <taxon>Betaproteobacteria</taxon>
        <taxon>Nitrosomonadales</taxon>
        <taxon>Sterolibacteriaceae</taxon>
        <taxon>Rugosibacter</taxon>
    </lineage>
</organism>
<dbReference type="AlphaFoldDB" id="A0A0C5JJU3"/>
<dbReference type="HOGENOM" id="CLU_029499_2_1_4"/>
<dbReference type="InterPro" id="IPR050065">
    <property type="entry name" value="GlmU-like"/>
</dbReference>
<dbReference type="PANTHER" id="PTHR43584">
    <property type="entry name" value="NUCLEOTIDYL TRANSFERASE"/>
    <property type="match status" value="1"/>
</dbReference>
<reference evidence="4 5" key="1">
    <citation type="journal article" date="2015" name="Genome Announc.">
        <title>Complete Genome Sequence of a Novel Bacterium within the Family Rhodocyclaceae That Degrades Polycyclic Aromatic Hydrocarbons.</title>
        <authorList>
            <person name="Singleton D.R."/>
            <person name="Dickey A.N."/>
            <person name="Scholl E.H."/>
            <person name="Wright F.A."/>
            <person name="Aitken M.D."/>
        </authorList>
    </citation>
    <scope>NUCLEOTIDE SEQUENCE [LARGE SCALE GENOMIC DNA]</scope>
    <source>
        <strain evidence="5">PG1-Ca6</strain>
    </source>
</reference>
<keyword evidence="1 4" id="KW-0808">Transferase</keyword>
<evidence type="ECO:0000313" key="4">
    <source>
        <dbReference type="EMBL" id="AJP47591.1"/>
    </source>
</evidence>
<dbReference type="RefSeq" id="WP_237218254.1">
    <property type="nucleotide sequence ID" value="NZ_CP010554.1"/>
</dbReference>
<dbReference type="PANTHER" id="PTHR43584:SF8">
    <property type="entry name" value="N-ACETYLMURAMATE ALPHA-1-PHOSPHATE URIDYLYLTRANSFERASE"/>
    <property type="match status" value="1"/>
</dbReference>
<dbReference type="KEGG" id="rbu:PG1C_02125"/>
<gene>
    <name evidence="4" type="ORF">PG1C_02125</name>
</gene>
<dbReference type="PATRIC" id="fig|1565605.3.peg.438"/>
<evidence type="ECO:0000313" key="5">
    <source>
        <dbReference type="Proteomes" id="UP000061603"/>
    </source>
</evidence>
<dbReference type="CDD" id="cd06422">
    <property type="entry name" value="NTP_transferase_like_1"/>
    <property type="match status" value="1"/>
</dbReference>
<dbReference type="SUPFAM" id="SSF53448">
    <property type="entry name" value="Nucleotide-diphospho-sugar transferases"/>
    <property type="match status" value="1"/>
</dbReference>
<feature type="domain" description="Nucleotidyl transferase" evidence="3">
    <location>
        <begin position="2"/>
        <end position="123"/>
    </location>
</feature>
<dbReference type="GO" id="GO:0016779">
    <property type="term" value="F:nucleotidyltransferase activity"/>
    <property type="evidence" value="ECO:0007669"/>
    <property type="project" value="UniProtKB-KW"/>
</dbReference>
<dbReference type="EMBL" id="CP010554">
    <property type="protein sequence ID" value="AJP47591.1"/>
    <property type="molecule type" value="Genomic_DNA"/>
</dbReference>
<evidence type="ECO:0000256" key="1">
    <source>
        <dbReference type="ARBA" id="ARBA00022679"/>
    </source>
</evidence>
<dbReference type="Gene3D" id="3.90.550.10">
    <property type="entry name" value="Spore Coat Polysaccharide Biosynthesis Protein SpsA, Chain A"/>
    <property type="match status" value="1"/>
</dbReference>
<dbReference type="InterPro" id="IPR029044">
    <property type="entry name" value="Nucleotide-diphossugar_trans"/>
</dbReference>
<name>A0A0C5JJU3_9PROT</name>
<sequence length="272" mass="29288">MKAMILAAGRGERMRPLTDTCPKPLLLAGGQPLIVWHLQRLAAAGFREVIINHDHLGAQIEAALQQGAAWGLTIRYSPEPAGALETAGGIANALPLLGDAPFFVINGDIFCDWDVARARDALAINNLAHLVLVANPTHHPQGDFTLNNGKVGAGDTPQSFESDRRKCRADRRKCRADRRKCRADRRKCKAVSGKSPGGAADKLTFAGIGVYRPALFSTITRGQPAKLAPLLRTAMTTGQVSGEQHHGRWIDVGTPERLAELDALLAHDPRAL</sequence>
<evidence type="ECO:0000259" key="3">
    <source>
        <dbReference type="Pfam" id="PF00483"/>
    </source>
</evidence>
<proteinExistence type="predicted"/>
<keyword evidence="2 4" id="KW-0548">Nucleotidyltransferase</keyword>
<dbReference type="InterPro" id="IPR005835">
    <property type="entry name" value="NTP_transferase_dom"/>
</dbReference>
<keyword evidence="5" id="KW-1185">Reference proteome</keyword>